<dbReference type="PANTHER" id="PTHR30055">
    <property type="entry name" value="HTH-TYPE TRANSCRIPTIONAL REGULATOR RUTR"/>
    <property type="match status" value="1"/>
</dbReference>
<feature type="domain" description="HTH tetR-type" evidence="4">
    <location>
        <begin position="27"/>
        <end position="87"/>
    </location>
</feature>
<proteinExistence type="predicted"/>
<evidence type="ECO:0000256" key="1">
    <source>
        <dbReference type="ARBA" id="ARBA00023125"/>
    </source>
</evidence>
<dbReference type="PRINTS" id="PR00455">
    <property type="entry name" value="HTHTETR"/>
</dbReference>
<accession>A0A0L6CPM5</accession>
<comment type="caution">
    <text evidence="5">The sequence shown here is derived from an EMBL/GenBank/DDBJ whole genome shotgun (WGS) entry which is preliminary data.</text>
</comment>
<dbReference type="PATRIC" id="fig|1631356.3.peg.3782"/>
<dbReference type="SUPFAM" id="SSF48498">
    <property type="entry name" value="Tetracyclin repressor-like, C-terminal domain"/>
    <property type="match status" value="1"/>
</dbReference>
<evidence type="ECO:0000256" key="2">
    <source>
        <dbReference type="PROSITE-ProRule" id="PRU00335"/>
    </source>
</evidence>
<dbReference type="InterPro" id="IPR009057">
    <property type="entry name" value="Homeodomain-like_sf"/>
</dbReference>
<keyword evidence="6" id="KW-1185">Reference proteome</keyword>
<gene>
    <name evidence="5" type="ORF">VV01_18930</name>
</gene>
<sequence>MPHRAARPAYNSTVTNKRGRGRPAGKPDTKGHIARTARQLFVEHGYAATSMRAVARAAEVDQALIGYHFGSKAGLFSAALAVNQVPATILDQALAGDPTTAPERVLAAVLHAWDDPEFGGALAEIIGAAFRDADLMRTMREYISAAIGQRLVEFLGGPDARALATACEAVLAGLIFSRYLIRIEPIASRSSAEVVRDVAPVLRVAMGGPGRLARLRPTSTARH</sequence>
<dbReference type="Gene3D" id="1.10.357.10">
    <property type="entry name" value="Tetracycline Repressor, domain 2"/>
    <property type="match status" value="1"/>
</dbReference>
<evidence type="ECO:0000313" key="5">
    <source>
        <dbReference type="EMBL" id="KNX39600.1"/>
    </source>
</evidence>
<dbReference type="InterPro" id="IPR036271">
    <property type="entry name" value="Tet_transcr_reg_TetR-rel_C_sf"/>
</dbReference>
<feature type="region of interest" description="Disordered" evidence="3">
    <location>
        <begin position="1"/>
        <end position="31"/>
    </location>
</feature>
<dbReference type="EMBL" id="LAIR01000002">
    <property type="protein sequence ID" value="KNX39600.1"/>
    <property type="molecule type" value="Genomic_DNA"/>
</dbReference>
<evidence type="ECO:0000259" key="4">
    <source>
        <dbReference type="PROSITE" id="PS50977"/>
    </source>
</evidence>
<dbReference type="InterPro" id="IPR041678">
    <property type="entry name" value="TetR_C_16"/>
</dbReference>
<dbReference type="InterPro" id="IPR001647">
    <property type="entry name" value="HTH_TetR"/>
</dbReference>
<evidence type="ECO:0000256" key="3">
    <source>
        <dbReference type="SAM" id="MobiDB-lite"/>
    </source>
</evidence>
<dbReference type="STRING" id="1631356.VV01_18930"/>
<reference evidence="6" key="1">
    <citation type="submission" date="2015-03" db="EMBL/GenBank/DDBJ databases">
        <title>Luteipulveratus halotolerans sp. nov., a novel actinobacterium (Dermacoccaceae) from Sarawak, Malaysia.</title>
        <authorList>
            <person name="Juboi H."/>
            <person name="Basik A."/>
            <person name="Shamsul S.S."/>
            <person name="Arnold P."/>
            <person name="Schmitt E.K."/>
            <person name="Sanglier J.-J."/>
            <person name="Yeo T."/>
        </authorList>
    </citation>
    <scope>NUCLEOTIDE SEQUENCE [LARGE SCALE GENOMIC DNA]</scope>
    <source>
        <strain evidence="6">C296001</strain>
    </source>
</reference>
<dbReference type="SUPFAM" id="SSF46689">
    <property type="entry name" value="Homeodomain-like"/>
    <property type="match status" value="1"/>
</dbReference>
<dbReference type="Pfam" id="PF17920">
    <property type="entry name" value="TetR_C_16"/>
    <property type="match status" value="1"/>
</dbReference>
<dbReference type="GO" id="GO:0003700">
    <property type="term" value="F:DNA-binding transcription factor activity"/>
    <property type="evidence" value="ECO:0007669"/>
    <property type="project" value="TreeGrafter"/>
</dbReference>
<dbReference type="AlphaFoldDB" id="A0A0L6CPM5"/>
<dbReference type="Pfam" id="PF00440">
    <property type="entry name" value="TetR_N"/>
    <property type="match status" value="1"/>
</dbReference>
<keyword evidence="1 2" id="KW-0238">DNA-binding</keyword>
<dbReference type="PROSITE" id="PS50977">
    <property type="entry name" value="HTH_TETR_2"/>
    <property type="match status" value="1"/>
</dbReference>
<feature type="DNA-binding region" description="H-T-H motif" evidence="2">
    <location>
        <begin position="50"/>
        <end position="69"/>
    </location>
</feature>
<name>A0A0L6CPM5_9MICO</name>
<dbReference type="GO" id="GO:0000976">
    <property type="term" value="F:transcription cis-regulatory region binding"/>
    <property type="evidence" value="ECO:0007669"/>
    <property type="project" value="TreeGrafter"/>
</dbReference>
<organism evidence="5 6">
    <name type="scientific">Luteipulveratus halotolerans</name>
    <dbReference type="NCBI Taxonomy" id="1631356"/>
    <lineage>
        <taxon>Bacteria</taxon>
        <taxon>Bacillati</taxon>
        <taxon>Actinomycetota</taxon>
        <taxon>Actinomycetes</taxon>
        <taxon>Micrococcales</taxon>
        <taxon>Dermacoccaceae</taxon>
        <taxon>Luteipulveratus</taxon>
    </lineage>
</organism>
<dbReference type="InterPro" id="IPR050109">
    <property type="entry name" value="HTH-type_TetR-like_transc_reg"/>
</dbReference>
<dbReference type="Gene3D" id="1.10.10.60">
    <property type="entry name" value="Homeodomain-like"/>
    <property type="match status" value="1"/>
</dbReference>
<dbReference type="PANTHER" id="PTHR30055:SF235">
    <property type="entry name" value="TRANSCRIPTIONAL REGULATORY PROTEIN"/>
    <property type="match status" value="1"/>
</dbReference>
<evidence type="ECO:0000313" key="6">
    <source>
        <dbReference type="Proteomes" id="UP000037397"/>
    </source>
</evidence>
<protein>
    <recommendedName>
        <fullName evidence="4">HTH tetR-type domain-containing protein</fullName>
    </recommendedName>
</protein>
<dbReference type="Proteomes" id="UP000037397">
    <property type="component" value="Unassembled WGS sequence"/>
</dbReference>